<reference evidence="2" key="2">
    <citation type="submission" date="2020-11" db="EMBL/GenBank/DDBJ databases">
        <authorList>
            <person name="McCartney M.A."/>
            <person name="Auch B."/>
            <person name="Kono T."/>
            <person name="Mallez S."/>
            <person name="Becker A."/>
            <person name="Gohl D.M."/>
            <person name="Silverstein K.A.T."/>
            <person name="Koren S."/>
            <person name="Bechman K.B."/>
            <person name="Herman A."/>
            <person name="Abrahante J.E."/>
            <person name="Garbe J."/>
        </authorList>
    </citation>
    <scope>NUCLEOTIDE SEQUENCE</scope>
    <source>
        <strain evidence="2">Duluth1</strain>
        <tissue evidence="2">Whole animal</tissue>
    </source>
</reference>
<dbReference type="EMBL" id="JAIWYP010000005">
    <property type="protein sequence ID" value="KAH3821147.1"/>
    <property type="molecule type" value="Genomic_DNA"/>
</dbReference>
<dbReference type="AlphaFoldDB" id="A0A9D4GWE5"/>
<keyword evidence="3" id="KW-1185">Reference proteome</keyword>
<proteinExistence type="predicted"/>
<feature type="coiled-coil region" evidence="1">
    <location>
        <begin position="29"/>
        <end position="56"/>
    </location>
</feature>
<evidence type="ECO:0000256" key="1">
    <source>
        <dbReference type="SAM" id="Coils"/>
    </source>
</evidence>
<gene>
    <name evidence="2" type="ORF">DPMN_122907</name>
</gene>
<keyword evidence="1" id="KW-0175">Coiled coil</keyword>
<sequence>MFEREQEYDKLKESIQSLDKITLEKKLEKENKEESVRKQGEIIKKLENETEQYSRRNSIKNPWAS</sequence>
<comment type="caution">
    <text evidence="2">The sequence shown here is derived from an EMBL/GenBank/DDBJ whole genome shotgun (WGS) entry which is preliminary data.</text>
</comment>
<organism evidence="2 3">
    <name type="scientific">Dreissena polymorpha</name>
    <name type="common">Zebra mussel</name>
    <name type="synonym">Mytilus polymorpha</name>
    <dbReference type="NCBI Taxonomy" id="45954"/>
    <lineage>
        <taxon>Eukaryota</taxon>
        <taxon>Metazoa</taxon>
        <taxon>Spiralia</taxon>
        <taxon>Lophotrochozoa</taxon>
        <taxon>Mollusca</taxon>
        <taxon>Bivalvia</taxon>
        <taxon>Autobranchia</taxon>
        <taxon>Heteroconchia</taxon>
        <taxon>Euheterodonta</taxon>
        <taxon>Imparidentia</taxon>
        <taxon>Neoheterodontei</taxon>
        <taxon>Myida</taxon>
        <taxon>Dreissenoidea</taxon>
        <taxon>Dreissenidae</taxon>
        <taxon>Dreissena</taxon>
    </lineage>
</organism>
<protein>
    <submittedName>
        <fullName evidence="2">Uncharacterized protein</fullName>
    </submittedName>
</protein>
<accession>A0A9D4GWE5</accession>
<evidence type="ECO:0000313" key="2">
    <source>
        <dbReference type="EMBL" id="KAH3821147.1"/>
    </source>
</evidence>
<dbReference type="Proteomes" id="UP000828390">
    <property type="component" value="Unassembled WGS sequence"/>
</dbReference>
<evidence type="ECO:0000313" key="3">
    <source>
        <dbReference type="Proteomes" id="UP000828390"/>
    </source>
</evidence>
<name>A0A9D4GWE5_DREPO</name>
<reference evidence="2" key="1">
    <citation type="journal article" date="2019" name="bioRxiv">
        <title>The Genome of the Zebra Mussel, Dreissena polymorpha: A Resource for Invasive Species Research.</title>
        <authorList>
            <person name="McCartney M.A."/>
            <person name="Auch B."/>
            <person name="Kono T."/>
            <person name="Mallez S."/>
            <person name="Zhang Y."/>
            <person name="Obille A."/>
            <person name="Becker A."/>
            <person name="Abrahante J.E."/>
            <person name="Garbe J."/>
            <person name="Badalamenti J.P."/>
            <person name="Herman A."/>
            <person name="Mangelson H."/>
            <person name="Liachko I."/>
            <person name="Sullivan S."/>
            <person name="Sone E.D."/>
            <person name="Koren S."/>
            <person name="Silverstein K.A.T."/>
            <person name="Beckman K.B."/>
            <person name="Gohl D.M."/>
        </authorList>
    </citation>
    <scope>NUCLEOTIDE SEQUENCE</scope>
    <source>
        <strain evidence="2">Duluth1</strain>
        <tissue evidence="2">Whole animal</tissue>
    </source>
</reference>